<dbReference type="InterPro" id="IPR001343">
    <property type="entry name" value="Hemolysn_Ca-bd"/>
</dbReference>
<accession>A0ABY6Q104</accession>
<dbReference type="InterPro" id="IPR011049">
    <property type="entry name" value="Serralysin-like_metalloprot_C"/>
</dbReference>
<evidence type="ECO:0000256" key="2">
    <source>
        <dbReference type="ARBA" id="ARBA00022525"/>
    </source>
</evidence>
<dbReference type="PANTHER" id="PTHR38340:SF1">
    <property type="entry name" value="S-LAYER PROTEIN"/>
    <property type="match status" value="1"/>
</dbReference>
<dbReference type="Pfam" id="PF00353">
    <property type="entry name" value="HemolysinCabind"/>
    <property type="match status" value="3"/>
</dbReference>
<dbReference type="SUPFAM" id="SSF51120">
    <property type="entry name" value="beta-Roll"/>
    <property type="match status" value="1"/>
</dbReference>
<keyword evidence="3" id="KW-0732">Signal</keyword>
<comment type="subcellular location">
    <subcellularLocation>
        <location evidence="1">Secreted</location>
    </subcellularLocation>
</comment>
<proteinExistence type="predicted"/>
<sequence length="260" mass="26532">MNRNRAAVSAVAVTLLSVGFAVGPAATGAVAAPVSEAKARVGADWGTQSIVFTAAAGQTNDLHIYSMYTSDGIRRIGFRDAVPLEPGEHCAYSGPEDFTVVVCELPAESARPDRIDAFLGDGDDTIAAFDPGMNTVSGGPGDDVLHAHTARTVLGDAGDDMVMGPATLYGGDGMDHLMGDGGNQRMWGGRGDDMIEGYEGDDIVYAGPGDDHVMGGDGRDILLGGSGDDVVHGEGGDDFVCGGTGKDTLDGGDGRDIVLP</sequence>
<evidence type="ECO:0000256" key="1">
    <source>
        <dbReference type="ARBA" id="ARBA00004613"/>
    </source>
</evidence>
<evidence type="ECO:0000256" key="3">
    <source>
        <dbReference type="SAM" id="SignalP"/>
    </source>
</evidence>
<feature type="chain" id="PRO_5046250816" evidence="3">
    <location>
        <begin position="32"/>
        <end position="260"/>
    </location>
</feature>
<dbReference type="Gene3D" id="2.150.10.10">
    <property type="entry name" value="Serralysin-like metalloprotease, C-terminal"/>
    <property type="match status" value="2"/>
</dbReference>
<dbReference type="EMBL" id="CP098740">
    <property type="protein sequence ID" value="UZK57848.1"/>
    <property type="molecule type" value="Genomic_DNA"/>
</dbReference>
<name>A0ABY6Q104_9ACTN</name>
<keyword evidence="2" id="KW-0964">Secreted</keyword>
<evidence type="ECO:0000313" key="4">
    <source>
        <dbReference type="EMBL" id="UZK57848.1"/>
    </source>
</evidence>
<dbReference type="InterPro" id="IPR050557">
    <property type="entry name" value="RTX_toxin/Mannuronan_C5-epim"/>
</dbReference>
<feature type="signal peptide" evidence="3">
    <location>
        <begin position="1"/>
        <end position="31"/>
    </location>
</feature>
<protein>
    <submittedName>
        <fullName evidence="4">Calcium-binding protein</fullName>
    </submittedName>
</protein>
<dbReference type="PANTHER" id="PTHR38340">
    <property type="entry name" value="S-LAYER PROTEIN"/>
    <property type="match status" value="1"/>
</dbReference>
<gene>
    <name evidence="4" type="ORF">NEH16_30485</name>
</gene>
<dbReference type="RefSeq" id="WP_265546300.1">
    <property type="nucleotide sequence ID" value="NZ_CP098740.1"/>
</dbReference>
<organism evidence="4 5">
    <name type="scientific">Streptomyces drozdowiczii</name>
    <dbReference type="NCBI Taxonomy" id="202862"/>
    <lineage>
        <taxon>Bacteria</taxon>
        <taxon>Bacillati</taxon>
        <taxon>Actinomycetota</taxon>
        <taxon>Actinomycetes</taxon>
        <taxon>Kitasatosporales</taxon>
        <taxon>Streptomycetaceae</taxon>
        <taxon>Streptomyces</taxon>
    </lineage>
</organism>
<reference evidence="4" key="1">
    <citation type="journal article" date="2022" name="Front. Microbiol.">
        <title>Mirubactin C rescues the lethal effect of cell wall biosynthesis mutations in Bacillus subtilis.</title>
        <authorList>
            <person name="Kepplinger B."/>
            <person name="Wen X."/>
            <person name="Tyler A.R."/>
            <person name="Kim B.Y."/>
            <person name="Brown J."/>
            <person name="Banks P."/>
            <person name="Dashti Y."/>
            <person name="Mackenzie E.S."/>
            <person name="Wills C."/>
            <person name="Kawai Y."/>
            <person name="Waldron K.J."/>
            <person name="Allenby N.E.E."/>
            <person name="Wu L.J."/>
            <person name="Hall M.J."/>
            <person name="Errington J."/>
        </authorList>
    </citation>
    <scope>NUCLEOTIDE SEQUENCE</scope>
    <source>
        <strain evidence="4">MDA8-470</strain>
    </source>
</reference>
<dbReference type="Proteomes" id="UP001164963">
    <property type="component" value="Chromosome"/>
</dbReference>
<evidence type="ECO:0000313" key="5">
    <source>
        <dbReference type="Proteomes" id="UP001164963"/>
    </source>
</evidence>
<keyword evidence="5" id="KW-1185">Reference proteome</keyword>
<dbReference type="PRINTS" id="PR00313">
    <property type="entry name" value="CABNDNGRPT"/>
</dbReference>